<organism evidence="1 2">
    <name type="scientific">Auricularia subglabra (strain TFB-10046 / SS5)</name>
    <name type="common">White-rot fungus</name>
    <name type="synonym">Auricularia delicata (strain TFB10046)</name>
    <dbReference type="NCBI Taxonomy" id="717982"/>
    <lineage>
        <taxon>Eukaryota</taxon>
        <taxon>Fungi</taxon>
        <taxon>Dikarya</taxon>
        <taxon>Basidiomycota</taxon>
        <taxon>Agaricomycotina</taxon>
        <taxon>Agaricomycetes</taxon>
        <taxon>Auriculariales</taxon>
        <taxon>Auriculariaceae</taxon>
        <taxon>Auricularia</taxon>
    </lineage>
</organism>
<sequence>MSRPERTYALLGEDWSEASVDWASIKPQFSLKPPILDDIDWDKVDVDETPKPQDGSNRPSEHLRILLNAQTAQAASLDPERVLQFGTYESTVTMASRDILYRRTEERANADPVHIHVNPAARSNAHGWALVPCVAMRLCYIKNELCVYAARYAEDIWRDMSKNELNPHPGTYDKERNFSHNHPLPVHPPRVLVVRIAGWMRRLLQVLFHTAAYHYYHRCQVYASLTDLPLEQRREEAYYHELMSNIFAEFAEFVALDEKGVHEGPIQSLSTAHHYFIREWHREKGSCHNMGFSQRLLDVLPNAYQQDPSQFDWEGTYYENVKALFKFANEKESPFAYWRMNRSLALDLFTDDFTLDFSMCHTVWDMDWIPARPSSIEPQWCILGRKYALGFDATPDKVHSDLYPIVEYDQHDTDVFMATDSDEIDCKVLAA</sequence>
<accession>J0LET7</accession>
<name>J0LET7_AURST</name>
<dbReference type="EMBL" id="JH687891">
    <property type="protein sequence ID" value="EJD35424.1"/>
    <property type="molecule type" value="Genomic_DNA"/>
</dbReference>
<dbReference type="InParanoid" id="J0LET7"/>
<dbReference type="KEGG" id="adl:AURDEDRAFT_175517"/>
<gene>
    <name evidence="1" type="ORF">AURDEDRAFT_175517</name>
</gene>
<evidence type="ECO:0000313" key="2">
    <source>
        <dbReference type="Proteomes" id="UP000006514"/>
    </source>
</evidence>
<proteinExistence type="predicted"/>
<reference evidence="2" key="1">
    <citation type="journal article" date="2012" name="Science">
        <title>The Paleozoic origin of enzymatic lignin decomposition reconstructed from 31 fungal genomes.</title>
        <authorList>
            <person name="Floudas D."/>
            <person name="Binder M."/>
            <person name="Riley R."/>
            <person name="Barry K."/>
            <person name="Blanchette R.A."/>
            <person name="Henrissat B."/>
            <person name="Martinez A.T."/>
            <person name="Otillar R."/>
            <person name="Spatafora J.W."/>
            <person name="Yadav J.S."/>
            <person name="Aerts A."/>
            <person name="Benoit I."/>
            <person name="Boyd A."/>
            <person name="Carlson A."/>
            <person name="Copeland A."/>
            <person name="Coutinho P.M."/>
            <person name="de Vries R.P."/>
            <person name="Ferreira P."/>
            <person name="Findley K."/>
            <person name="Foster B."/>
            <person name="Gaskell J."/>
            <person name="Glotzer D."/>
            <person name="Gorecki P."/>
            <person name="Heitman J."/>
            <person name="Hesse C."/>
            <person name="Hori C."/>
            <person name="Igarashi K."/>
            <person name="Jurgens J.A."/>
            <person name="Kallen N."/>
            <person name="Kersten P."/>
            <person name="Kohler A."/>
            <person name="Kuees U."/>
            <person name="Kumar T.K.A."/>
            <person name="Kuo A."/>
            <person name="LaButti K."/>
            <person name="Larrondo L.F."/>
            <person name="Lindquist E."/>
            <person name="Ling A."/>
            <person name="Lombard V."/>
            <person name="Lucas S."/>
            <person name="Lundell T."/>
            <person name="Martin R."/>
            <person name="McLaughlin D.J."/>
            <person name="Morgenstern I."/>
            <person name="Morin E."/>
            <person name="Murat C."/>
            <person name="Nagy L.G."/>
            <person name="Nolan M."/>
            <person name="Ohm R.A."/>
            <person name="Patyshakuliyeva A."/>
            <person name="Rokas A."/>
            <person name="Ruiz-Duenas F.J."/>
            <person name="Sabat G."/>
            <person name="Salamov A."/>
            <person name="Samejima M."/>
            <person name="Schmutz J."/>
            <person name="Slot J.C."/>
            <person name="St John F."/>
            <person name="Stenlid J."/>
            <person name="Sun H."/>
            <person name="Sun S."/>
            <person name="Syed K."/>
            <person name="Tsang A."/>
            <person name="Wiebenga A."/>
            <person name="Young D."/>
            <person name="Pisabarro A."/>
            <person name="Eastwood D.C."/>
            <person name="Martin F."/>
            <person name="Cullen D."/>
            <person name="Grigoriev I.V."/>
            <person name="Hibbett D.S."/>
        </authorList>
    </citation>
    <scope>NUCLEOTIDE SEQUENCE [LARGE SCALE GENOMIC DNA]</scope>
    <source>
        <strain evidence="2">TFB10046</strain>
    </source>
</reference>
<dbReference type="AlphaFoldDB" id="J0LET7"/>
<dbReference type="Proteomes" id="UP000006514">
    <property type="component" value="Unassembled WGS sequence"/>
</dbReference>
<protein>
    <submittedName>
        <fullName evidence="1">Uncharacterized protein</fullName>
    </submittedName>
</protein>
<evidence type="ECO:0000313" key="1">
    <source>
        <dbReference type="EMBL" id="EJD35424.1"/>
    </source>
</evidence>
<keyword evidence="2" id="KW-1185">Reference proteome</keyword>